<protein>
    <submittedName>
        <fullName evidence="1">Uncharacterized protein</fullName>
    </submittedName>
</protein>
<evidence type="ECO:0000313" key="1">
    <source>
        <dbReference type="EMBL" id="MBX57892.1"/>
    </source>
</evidence>
<name>A0A2P2PT54_RHIMU</name>
<proteinExistence type="predicted"/>
<dbReference type="AlphaFoldDB" id="A0A2P2PT54"/>
<accession>A0A2P2PT54</accession>
<dbReference type="EMBL" id="GGEC01077408">
    <property type="protein sequence ID" value="MBX57892.1"/>
    <property type="molecule type" value="Transcribed_RNA"/>
</dbReference>
<reference evidence="1" key="1">
    <citation type="submission" date="2018-02" db="EMBL/GenBank/DDBJ databases">
        <title>Rhizophora mucronata_Transcriptome.</title>
        <authorList>
            <person name="Meera S.P."/>
            <person name="Sreeshan A."/>
            <person name="Augustine A."/>
        </authorList>
    </citation>
    <scope>NUCLEOTIDE SEQUENCE</scope>
    <source>
        <tissue evidence="1">Leaf</tissue>
    </source>
</reference>
<organism evidence="1">
    <name type="scientific">Rhizophora mucronata</name>
    <name type="common">Asiatic mangrove</name>
    <dbReference type="NCBI Taxonomy" id="61149"/>
    <lineage>
        <taxon>Eukaryota</taxon>
        <taxon>Viridiplantae</taxon>
        <taxon>Streptophyta</taxon>
        <taxon>Embryophyta</taxon>
        <taxon>Tracheophyta</taxon>
        <taxon>Spermatophyta</taxon>
        <taxon>Magnoliopsida</taxon>
        <taxon>eudicotyledons</taxon>
        <taxon>Gunneridae</taxon>
        <taxon>Pentapetalae</taxon>
        <taxon>rosids</taxon>
        <taxon>fabids</taxon>
        <taxon>Malpighiales</taxon>
        <taxon>Rhizophoraceae</taxon>
        <taxon>Rhizophora</taxon>
    </lineage>
</organism>
<sequence>MLLTCILLLLQLASISFVFFLVTLRQMDFCLLFVSQLRMGWLTRRTSLLVCYVLHSRGVSVEHQSFDG</sequence>